<comment type="caution">
    <text evidence="2">The sequence shown here is derived from an EMBL/GenBank/DDBJ whole genome shotgun (WGS) entry which is preliminary data.</text>
</comment>
<gene>
    <name evidence="2" type="ORF">PR048_022298</name>
</gene>
<protein>
    <submittedName>
        <fullName evidence="2">Uncharacterized protein</fullName>
    </submittedName>
</protein>
<feature type="region of interest" description="Disordered" evidence="1">
    <location>
        <begin position="459"/>
        <end position="491"/>
    </location>
</feature>
<accession>A0ABQ9H0N9</accession>
<sequence>MDDVESACVDALVLRNKRMKHCHREFSVHQFTSQRTSAKTFDELVEMLGPIFVHQDTMMRKCIPLEEKYIDNSDCNEVDESHETDVKHEVPCILAYRLSWLTLTAAHQVVVLPGLTSGLRKAAFDSSLVAPGFSHVRIVPNDAAGQQDYSRISRFPRPCIPALLHAHPAIPSSALKTSIKLRSVQCITLPNEAVRHCVFVLLRQRRTGGHLRQVNQTVTLASPHGSAPPTFPADLYCALLCHPLTLLPPGRPIVCVCAYELSPAWMSTPMRTTPLQLSSPKRATNNTGLVAGRQDSLSPPSSAIGLWALFTFPRSSHLLCQRGSAPALTKSDLQSRTLRQVWRATRGQQLPAPWEAALPSSKILLPKQAYPSEENFTSPANYIILLEVFSFPSFFPSKCKLRRHGGKHAKICSPPSHLSTPGQPYSLLDLSAPQEQIQRMNSSEFPCQRVQEACTSLPCPPPSPSHMPSKKKAHIPHPPSHMPFAKPTAAH</sequence>
<evidence type="ECO:0000313" key="2">
    <source>
        <dbReference type="EMBL" id="KAJ8877839.1"/>
    </source>
</evidence>
<dbReference type="EMBL" id="JARBHB010000008">
    <property type="protein sequence ID" value="KAJ8877839.1"/>
    <property type="molecule type" value="Genomic_DNA"/>
</dbReference>
<evidence type="ECO:0000313" key="3">
    <source>
        <dbReference type="Proteomes" id="UP001159363"/>
    </source>
</evidence>
<proteinExistence type="predicted"/>
<reference evidence="2 3" key="1">
    <citation type="submission" date="2023-02" db="EMBL/GenBank/DDBJ databases">
        <title>LHISI_Scaffold_Assembly.</title>
        <authorList>
            <person name="Stuart O.P."/>
            <person name="Cleave R."/>
            <person name="Magrath M.J.L."/>
            <person name="Mikheyev A.S."/>
        </authorList>
    </citation>
    <scope>NUCLEOTIDE SEQUENCE [LARGE SCALE GENOMIC DNA]</scope>
    <source>
        <strain evidence="2">Daus_M_001</strain>
        <tissue evidence="2">Leg muscle</tissue>
    </source>
</reference>
<organism evidence="2 3">
    <name type="scientific">Dryococelus australis</name>
    <dbReference type="NCBI Taxonomy" id="614101"/>
    <lineage>
        <taxon>Eukaryota</taxon>
        <taxon>Metazoa</taxon>
        <taxon>Ecdysozoa</taxon>
        <taxon>Arthropoda</taxon>
        <taxon>Hexapoda</taxon>
        <taxon>Insecta</taxon>
        <taxon>Pterygota</taxon>
        <taxon>Neoptera</taxon>
        <taxon>Polyneoptera</taxon>
        <taxon>Phasmatodea</taxon>
        <taxon>Verophasmatodea</taxon>
        <taxon>Anareolatae</taxon>
        <taxon>Phasmatidae</taxon>
        <taxon>Eurycanthinae</taxon>
        <taxon>Dryococelus</taxon>
    </lineage>
</organism>
<evidence type="ECO:0000256" key="1">
    <source>
        <dbReference type="SAM" id="MobiDB-lite"/>
    </source>
</evidence>
<keyword evidence="3" id="KW-1185">Reference proteome</keyword>
<name>A0ABQ9H0N9_9NEOP</name>
<dbReference type="Proteomes" id="UP001159363">
    <property type="component" value="Chromosome 7"/>
</dbReference>